<gene>
    <name evidence="2" type="ORF">TGCAST_320670B</name>
</gene>
<feature type="region of interest" description="Disordered" evidence="1">
    <location>
        <begin position="26"/>
        <end position="53"/>
    </location>
</feature>
<evidence type="ECO:0000313" key="2">
    <source>
        <dbReference type="EMBL" id="RQX67524.1"/>
    </source>
</evidence>
<name>A0A3R8BNV7_TOXGO</name>
<dbReference type="EMBL" id="AHIV02002027">
    <property type="protein sequence ID" value="RQX67524.1"/>
    <property type="molecule type" value="Genomic_DNA"/>
</dbReference>
<comment type="caution">
    <text evidence="2">The sequence shown here is derived from an EMBL/GenBank/DDBJ whole genome shotgun (WGS) entry which is preliminary data.</text>
</comment>
<protein>
    <submittedName>
        <fullName evidence="2">Putative vacuolar protein sorting 16</fullName>
    </submittedName>
</protein>
<evidence type="ECO:0000256" key="1">
    <source>
        <dbReference type="SAM" id="MobiDB-lite"/>
    </source>
</evidence>
<evidence type="ECO:0000313" key="3">
    <source>
        <dbReference type="Proteomes" id="UP000284452"/>
    </source>
</evidence>
<feature type="non-terminal residue" evidence="2">
    <location>
        <position position="1"/>
    </location>
</feature>
<reference evidence="2 3" key="1">
    <citation type="submission" date="2017-10" db="EMBL/GenBank/DDBJ databases">
        <authorList>
            <person name="Sibley D."/>
            <person name="Venepally P."/>
            <person name="Karamycheva S."/>
            <person name="Hadjithomas M."/>
            <person name="Khan A."/>
            <person name="Brunk B."/>
            <person name="Roos D."/>
            <person name="Caler E."/>
            <person name="Lorenzi H."/>
        </authorList>
    </citation>
    <scope>NUCLEOTIDE SEQUENCE [LARGE SCALE GENOMIC DNA]</scope>
    <source>
        <strain evidence="2 3">CAST</strain>
    </source>
</reference>
<dbReference type="AlphaFoldDB" id="A0A3R8BNV7"/>
<sequence length="53" mass="5817">KLVPKVKDPEEQAMWYSQLGMQREAEEAAKNAGSQSLSGGLLQTLTDALKGRR</sequence>
<proteinExistence type="predicted"/>
<accession>A0A3R8BNV7</accession>
<dbReference type="Proteomes" id="UP000284452">
    <property type="component" value="Unassembled WGS sequence"/>
</dbReference>
<dbReference type="VEuPathDB" id="ToxoDB:TGCAST_320670B"/>
<feature type="compositionally biased region" description="Low complexity" evidence="1">
    <location>
        <begin position="33"/>
        <end position="46"/>
    </location>
</feature>
<organism evidence="2 3">
    <name type="scientific">Toxoplasma gondii CAST</name>
    <dbReference type="NCBI Taxonomy" id="943122"/>
    <lineage>
        <taxon>Eukaryota</taxon>
        <taxon>Sar</taxon>
        <taxon>Alveolata</taxon>
        <taxon>Apicomplexa</taxon>
        <taxon>Conoidasida</taxon>
        <taxon>Coccidia</taxon>
        <taxon>Eucoccidiorida</taxon>
        <taxon>Eimeriorina</taxon>
        <taxon>Sarcocystidae</taxon>
        <taxon>Toxoplasma</taxon>
    </lineage>
</organism>